<dbReference type="Proteomes" id="UP001300502">
    <property type="component" value="Unassembled WGS sequence"/>
</dbReference>
<feature type="transmembrane region" description="Helical" evidence="7">
    <location>
        <begin position="432"/>
        <end position="458"/>
    </location>
</feature>
<feature type="transmembrane region" description="Helical" evidence="7">
    <location>
        <begin position="127"/>
        <end position="145"/>
    </location>
</feature>
<dbReference type="PROSITE" id="PS00216">
    <property type="entry name" value="SUGAR_TRANSPORT_1"/>
    <property type="match status" value="1"/>
</dbReference>
<organism evidence="9 10">
    <name type="scientific">Galdieria yellowstonensis</name>
    <dbReference type="NCBI Taxonomy" id="3028027"/>
    <lineage>
        <taxon>Eukaryota</taxon>
        <taxon>Rhodophyta</taxon>
        <taxon>Bangiophyceae</taxon>
        <taxon>Galdieriales</taxon>
        <taxon>Galdieriaceae</taxon>
        <taxon>Galdieria</taxon>
    </lineage>
</organism>
<keyword evidence="2" id="KW-0813">Transport</keyword>
<feature type="transmembrane region" description="Helical" evidence="7">
    <location>
        <begin position="339"/>
        <end position="357"/>
    </location>
</feature>
<gene>
    <name evidence="9" type="ORF">GAYE_SCF7681MG7040</name>
</gene>
<evidence type="ECO:0000256" key="6">
    <source>
        <dbReference type="SAM" id="MobiDB-lite"/>
    </source>
</evidence>
<evidence type="ECO:0000256" key="1">
    <source>
        <dbReference type="ARBA" id="ARBA00004141"/>
    </source>
</evidence>
<keyword evidence="5 7" id="KW-0472">Membrane</keyword>
<keyword evidence="4 7" id="KW-1133">Transmembrane helix</keyword>
<proteinExistence type="predicted"/>
<feature type="transmembrane region" description="Helical" evidence="7">
    <location>
        <begin position="479"/>
        <end position="497"/>
    </location>
</feature>
<feature type="transmembrane region" description="Helical" evidence="7">
    <location>
        <begin position="399"/>
        <end position="420"/>
    </location>
</feature>
<feature type="transmembrane region" description="Helical" evidence="7">
    <location>
        <begin position="369"/>
        <end position="387"/>
    </location>
</feature>
<dbReference type="Pfam" id="PF07690">
    <property type="entry name" value="MFS_1"/>
    <property type="match status" value="2"/>
</dbReference>
<comment type="caution">
    <text evidence="9">The sequence shown here is derived from an EMBL/GenBank/DDBJ whole genome shotgun (WGS) entry which is preliminary data.</text>
</comment>
<evidence type="ECO:0000256" key="5">
    <source>
        <dbReference type="ARBA" id="ARBA00023136"/>
    </source>
</evidence>
<dbReference type="PANTHER" id="PTHR23504">
    <property type="entry name" value="MAJOR FACILITATOR SUPERFAMILY DOMAIN-CONTAINING PROTEIN 10"/>
    <property type="match status" value="1"/>
</dbReference>
<comment type="subcellular location">
    <subcellularLocation>
        <location evidence="1">Membrane</location>
        <topology evidence="1">Multi-pass membrane protein</topology>
    </subcellularLocation>
</comment>
<dbReference type="InterPro" id="IPR011701">
    <property type="entry name" value="MFS"/>
</dbReference>
<dbReference type="GO" id="GO:0022857">
    <property type="term" value="F:transmembrane transporter activity"/>
    <property type="evidence" value="ECO:0007669"/>
    <property type="project" value="InterPro"/>
</dbReference>
<dbReference type="PROSITE" id="PS50850">
    <property type="entry name" value="MFS"/>
    <property type="match status" value="1"/>
</dbReference>
<dbReference type="EMBL" id="JANCYU010000075">
    <property type="protein sequence ID" value="KAK4529088.1"/>
    <property type="molecule type" value="Genomic_DNA"/>
</dbReference>
<dbReference type="CDD" id="cd17330">
    <property type="entry name" value="MFS_SLC46_TetA_like"/>
    <property type="match status" value="1"/>
</dbReference>
<evidence type="ECO:0000259" key="8">
    <source>
        <dbReference type="PROSITE" id="PS50850"/>
    </source>
</evidence>
<dbReference type="AlphaFoldDB" id="A0AAV9IP84"/>
<evidence type="ECO:0000256" key="2">
    <source>
        <dbReference type="ARBA" id="ARBA00022448"/>
    </source>
</evidence>
<accession>A0AAV9IP84</accession>
<evidence type="ECO:0000256" key="3">
    <source>
        <dbReference type="ARBA" id="ARBA00022692"/>
    </source>
</evidence>
<evidence type="ECO:0000256" key="7">
    <source>
        <dbReference type="SAM" id="Phobius"/>
    </source>
</evidence>
<sequence>MHLAQDSHKDIQLSMVSTGTSTSNQEKQPCDNAESEEDFTETASSSSSARPIQKIQAFVLYGVTAADALALMIYVPLLTDFCEHRLHISESKVGAAVGVIMGSYNLANTISSPKIGDLSDQFGRRPLILFGVASSIIFTSLFPFVESFPLAVLIRLGAGFCNSNNAVSRAYISDLTIHARGVEEEAERAALFGYLGAVWALARSISSSVAGLLTGIHLGFLPSFIADNPFAVPGLAAAGFLILVFILAYLFLKESHPCPKKLPSWNSVVFSYRRVPNDAIEMESIDTNSTELSLDSDTKMTTTTTSHPPCRLISKFIYLFHYGGSVLIRLLIANALHQFANGSFLVVLVLYLSLQVPRGGVGLEPRGVGIVYAYFGFIGLVFQLLWFRRCVRKMGLRHTYQLGTLLLAVGSFTVLCGHLVARNRNTDRFLFWPLLLGFVSPQGIGFMCGLPVMGTLLANASPPDIQGLCQGTAQSSGSIARTLGPMSSGFLFSWAIASHAGPWPVFLLLSCCYIICFGIACSLPESIEHAATMSR</sequence>
<evidence type="ECO:0000313" key="9">
    <source>
        <dbReference type="EMBL" id="KAK4529088.1"/>
    </source>
</evidence>
<feature type="compositionally biased region" description="Basic and acidic residues" evidence="6">
    <location>
        <begin position="1"/>
        <end position="11"/>
    </location>
</feature>
<protein>
    <recommendedName>
        <fullName evidence="8">Major facilitator superfamily (MFS) profile domain-containing protein</fullName>
    </recommendedName>
</protein>
<dbReference type="PANTHER" id="PTHR23504:SF111">
    <property type="entry name" value="MAJOR FACILITATOR SUPERFAMILY (MFS) PROFILE DOMAIN-CONTAINING PROTEIN"/>
    <property type="match status" value="1"/>
</dbReference>
<dbReference type="InterPro" id="IPR005829">
    <property type="entry name" value="Sugar_transporter_CS"/>
</dbReference>
<dbReference type="SUPFAM" id="SSF103473">
    <property type="entry name" value="MFS general substrate transporter"/>
    <property type="match status" value="1"/>
</dbReference>
<dbReference type="GO" id="GO:0016020">
    <property type="term" value="C:membrane"/>
    <property type="evidence" value="ECO:0007669"/>
    <property type="project" value="UniProtKB-SubCell"/>
</dbReference>
<name>A0AAV9IP84_9RHOD</name>
<feature type="compositionally biased region" description="Polar residues" evidence="6">
    <location>
        <begin position="14"/>
        <end position="27"/>
    </location>
</feature>
<feature type="transmembrane region" description="Helical" evidence="7">
    <location>
        <begin position="58"/>
        <end position="77"/>
    </location>
</feature>
<keyword evidence="10" id="KW-1185">Reference proteome</keyword>
<dbReference type="InterPro" id="IPR020846">
    <property type="entry name" value="MFS_dom"/>
</dbReference>
<evidence type="ECO:0000313" key="10">
    <source>
        <dbReference type="Proteomes" id="UP001300502"/>
    </source>
</evidence>
<evidence type="ECO:0000256" key="4">
    <source>
        <dbReference type="ARBA" id="ARBA00022989"/>
    </source>
</evidence>
<feature type="transmembrane region" description="Helical" evidence="7">
    <location>
        <begin position="503"/>
        <end position="523"/>
    </location>
</feature>
<keyword evidence="3 7" id="KW-0812">Transmembrane</keyword>
<reference evidence="9 10" key="1">
    <citation type="submission" date="2022-07" db="EMBL/GenBank/DDBJ databases">
        <title>Genome-wide signatures of adaptation to extreme environments.</title>
        <authorList>
            <person name="Cho C.H."/>
            <person name="Yoon H.S."/>
        </authorList>
    </citation>
    <scope>NUCLEOTIDE SEQUENCE [LARGE SCALE GENOMIC DNA]</scope>
    <source>
        <strain evidence="9 10">108.79 E11</strain>
    </source>
</reference>
<feature type="region of interest" description="Disordered" evidence="6">
    <location>
        <begin position="1"/>
        <end position="45"/>
    </location>
</feature>
<dbReference type="Gene3D" id="1.20.1250.20">
    <property type="entry name" value="MFS general substrate transporter like domains"/>
    <property type="match status" value="1"/>
</dbReference>
<dbReference type="InterPro" id="IPR036259">
    <property type="entry name" value="MFS_trans_sf"/>
</dbReference>
<feature type="domain" description="Major facilitator superfamily (MFS) profile" evidence="8">
    <location>
        <begin position="56"/>
        <end position="528"/>
    </location>
</feature>
<feature type="transmembrane region" description="Helical" evidence="7">
    <location>
        <begin position="230"/>
        <end position="252"/>
    </location>
</feature>
<feature type="transmembrane region" description="Helical" evidence="7">
    <location>
        <begin position="191"/>
        <end position="218"/>
    </location>
</feature>